<evidence type="ECO:0000313" key="2">
    <source>
        <dbReference type="Proteomes" id="UP000821865"/>
    </source>
</evidence>
<protein>
    <submittedName>
        <fullName evidence="1">Uncharacterized protein</fullName>
    </submittedName>
</protein>
<organism evidence="1 2">
    <name type="scientific">Dermacentor silvarum</name>
    <name type="common">Tick</name>
    <dbReference type="NCBI Taxonomy" id="543639"/>
    <lineage>
        <taxon>Eukaryota</taxon>
        <taxon>Metazoa</taxon>
        <taxon>Ecdysozoa</taxon>
        <taxon>Arthropoda</taxon>
        <taxon>Chelicerata</taxon>
        <taxon>Arachnida</taxon>
        <taxon>Acari</taxon>
        <taxon>Parasitiformes</taxon>
        <taxon>Ixodida</taxon>
        <taxon>Ixodoidea</taxon>
        <taxon>Ixodidae</taxon>
        <taxon>Rhipicephalinae</taxon>
        <taxon>Dermacentor</taxon>
    </lineage>
</organism>
<dbReference type="EMBL" id="CM023473">
    <property type="protein sequence ID" value="KAH7953114.1"/>
    <property type="molecule type" value="Genomic_DNA"/>
</dbReference>
<accession>A0ACB8CV89</accession>
<name>A0ACB8CV89_DERSI</name>
<dbReference type="Proteomes" id="UP000821865">
    <property type="component" value="Chromosome 4"/>
</dbReference>
<keyword evidence="2" id="KW-1185">Reference proteome</keyword>
<sequence length="159" mass="17508">MFPCQSKWSAVPGGQYADREVGDSLSRKLCRTTQAEVPEVYEELDAEVVASRDATTADQEETGCLEESPAPKNENCGAAQNAASRAASCPPSSRKRKRPPSVLQDFMALCTAVQKSEPQKLQDSLQLHKELVQLQKEANDTNKNMAKIMNYFASRQNKG</sequence>
<evidence type="ECO:0000313" key="1">
    <source>
        <dbReference type="EMBL" id="KAH7953114.1"/>
    </source>
</evidence>
<gene>
    <name evidence="1" type="ORF">HPB49_004973</name>
</gene>
<proteinExistence type="predicted"/>
<comment type="caution">
    <text evidence="1">The sequence shown here is derived from an EMBL/GenBank/DDBJ whole genome shotgun (WGS) entry which is preliminary data.</text>
</comment>
<reference evidence="1" key="1">
    <citation type="submission" date="2020-05" db="EMBL/GenBank/DDBJ databases">
        <title>Large-scale comparative analyses of tick genomes elucidate their genetic diversity and vector capacities.</title>
        <authorList>
            <person name="Jia N."/>
            <person name="Wang J."/>
            <person name="Shi W."/>
            <person name="Du L."/>
            <person name="Sun Y."/>
            <person name="Zhan W."/>
            <person name="Jiang J."/>
            <person name="Wang Q."/>
            <person name="Zhang B."/>
            <person name="Ji P."/>
            <person name="Sakyi L.B."/>
            <person name="Cui X."/>
            <person name="Yuan T."/>
            <person name="Jiang B."/>
            <person name="Yang W."/>
            <person name="Lam T.T.-Y."/>
            <person name="Chang Q."/>
            <person name="Ding S."/>
            <person name="Wang X."/>
            <person name="Zhu J."/>
            <person name="Ruan X."/>
            <person name="Zhao L."/>
            <person name="Wei J."/>
            <person name="Que T."/>
            <person name="Du C."/>
            <person name="Cheng J."/>
            <person name="Dai P."/>
            <person name="Han X."/>
            <person name="Huang E."/>
            <person name="Gao Y."/>
            <person name="Liu J."/>
            <person name="Shao H."/>
            <person name="Ye R."/>
            <person name="Li L."/>
            <person name="Wei W."/>
            <person name="Wang X."/>
            <person name="Wang C."/>
            <person name="Yang T."/>
            <person name="Huo Q."/>
            <person name="Li W."/>
            <person name="Guo W."/>
            <person name="Chen H."/>
            <person name="Zhou L."/>
            <person name="Ni X."/>
            <person name="Tian J."/>
            <person name="Zhou Y."/>
            <person name="Sheng Y."/>
            <person name="Liu T."/>
            <person name="Pan Y."/>
            <person name="Xia L."/>
            <person name="Li J."/>
            <person name="Zhao F."/>
            <person name="Cao W."/>
        </authorList>
    </citation>
    <scope>NUCLEOTIDE SEQUENCE</scope>
    <source>
        <strain evidence="1">Dsil-2018</strain>
    </source>
</reference>